<protein>
    <submittedName>
        <fullName evidence="1">Uncharacterized protein</fullName>
    </submittedName>
</protein>
<proteinExistence type="predicted"/>
<accession>A0A9W6VVE5</accession>
<evidence type="ECO:0000313" key="1">
    <source>
        <dbReference type="EMBL" id="GLY86618.1"/>
    </source>
</evidence>
<dbReference type="AlphaFoldDB" id="A0A9W6VVE5"/>
<organism evidence="1 2">
    <name type="scientific">Actinoallomurus iriomotensis</name>
    <dbReference type="NCBI Taxonomy" id="478107"/>
    <lineage>
        <taxon>Bacteria</taxon>
        <taxon>Bacillati</taxon>
        <taxon>Actinomycetota</taxon>
        <taxon>Actinomycetes</taxon>
        <taxon>Streptosporangiales</taxon>
        <taxon>Thermomonosporaceae</taxon>
        <taxon>Actinoallomurus</taxon>
    </lineage>
</organism>
<gene>
    <name evidence="1" type="ORF">Airi02_045470</name>
</gene>
<dbReference type="EMBL" id="BSTK01000006">
    <property type="protein sequence ID" value="GLY86618.1"/>
    <property type="molecule type" value="Genomic_DNA"/>
</dbReference>
<dbReference type="RefSeq" id="WP_285574921.1">
    <property type="nucleotide sequence ID" value="NZ_BSTK01000006.1"/>
</dbReference>
<dbReference type="Proteomes" id="UP001165074">
    <property type="component" value="Unassembled WGS sequence"/>
</dbReference>
<reference evidence="1" key="1">
    <citation type="submission" date="2023-03" db="EMBL/GenBank/DDBJ databases">
        <title>Actinoallomurus iriomotensis NBRC 103684.</title>
        <authorList>
            <person name="Ichikawa N."/>
            <person name="Sato H."/>
            <person name="Tonouchi N."/>
        </authorList>
    </citation>
    <scope>NUCLEOTIDE SEQUENCE</scope>
    <source>
        <strain evidence="1">NBRC 103684</strain>
    </source>
</reference>
<name>A0A9W6VVE5_9ACTN</name>
<keyword evidence="2" id="KW-1185">Reference proteome</keyword>
<comment type="caution">
    <text evidence="1">The sequence shown here is derived from an EMBL/GenBank/DDBJ whole genome shotgun (WGS) entry which is preliminary data.</text>
</comment>
<sequence length="72" mass="8026">MHKNDRAALVSALTLGVPFQPGVVEPVEFVCTLQADQEREAHALARLTGRWFIAKKENAEIEEWIQSDSSCS</sequence>
<evidence type="ECO:0000313" key="2">
    <source>
        <dbReference type="Proteomes" id="UP001165074"/>
    </source>
</evidence>